<evidence type="ECO:0000256" key="3">
    <source>
        <dbReference type="SAM" id="MobiDB-lite"/>
    </source>
</evidence>
<sequence>MRADRLVATLLLLQSKGRVTAAQLAGELETSVATARRDLEALSAAGIPVYPQAGRGGGWSLVGGARTDLSGLSASEAQALFLLVGPAAAISDEAKTALRKLVQALPKTFRAEAEAAAAATMIDTTRWGERARQRPQLVDQLQTAVVKQRKLRFEYTSGARERSTRLVEPWGLVDKDEVWYLIAGTEKGQRTFRVDRIAGPQLTDESFERPSDFELAEAWKSVVGEVEQKRSGTEAVVLIETKFVPILRDHFGLHCHVEEEFEDGTTTRSRVRVAAPTPLDIARTLAGWGGHVQVLEPDAVQAHLARIGAELVAGYAPADPAPDYRPRYSDNAASAGANTSAAKKAVQ</sequence>
<feature type="domain" description="HTH deoR-type" evidence="4">
    <location>
        <begin position="2"/>
        <end position="67"/>
    </location>
</feature>
<feature type="region of interest" description="Disordered" evidence="3">
    <location>
        <begin position="320"/>
        <end position="347"/>
    </location>
</feature>
<evidence type="ECO:0000256" key="1">
    <source>
        <dbReference type="ARBA" id="ARBA00023015"/>
    </source>
</evidence>
<dbReference type="AlphaFoldDB" id="A0A545AI41"/>
<feature type="compositionally biased region" description="Low complexity" evidence="3">
    <location>
        <begin position="331"/>
        <end position="347"/>
    </location>
</feature>
<keyword evidence="2" id="KW-0804">Transcription</keyword>
<evidence type="ECO:0000259" key="4">
    <source>
        <dbReference type="PROSITE" id="PS51000"/>
    </source>
</evidence>
<dbReference type="Gene3D" id="1.10.10.10">
    <property type="entry name" value="Winged helix-like DNA-binding domain superfamily/Winged helix DNA-binding domain"/>
    <property type="match status" value="1"/>
</dbReference>
<dbReference type="PANTHER" id="PTHR34580">
    <property type="match status" value="1"/>
</dbReference>
<reference evidence="5 6" key="1">
    <citation type="submission" date="2019-07" db="EMBL/GenBank/DDBJ databases">
        <title>Cryptosporangium phraense sp. nov., isolated from plant litter.</title>
        <authorList>
            <person name="Suriyachadkun C."/>
        </authorList>
    </citation>
    <scope>NUCLEOTIDE SEQUENCE [LARGE SCALE GENOMIC DNA]</scope>
    <source>
        <strain evidence="5 6">A-T 5661</strain>
    </source>
</reference>
<dbReference type="PIRSF" id="PIRSF016838">
    <property type="entry name" value="PafC"/>
    <property type="match status" value="1"/>
</dbReference>
<keyword evidence="6" id="KW-1185">Reference proteome</keyword>
<comment type="caution">
    <text evidence="5">The sequence shown here is derived from an EMBL/GenBank/DDBJ whole genome shotgun (WGS) entry which is preliminary data.</text>
</comment>
<dbReference type="InterPro" id="IPR013196">
    <property type="entry name" value="HTH_11"/>
</dbReference>
<dbReference type="InParanoid" id="A0A545AI41"/>
<dbReference type="Proteomes" id="UP000317982">
    <property type="component" value="Unassembled WGS sequence"/>
</dbReference>
<dbReference type="InterPro" id="IPR051534">
    <property type="entry name" value="CBASS_pafABC_assoc_protein"/>
</dbReference>
<proteinExistence type="predicted"/>
<dbReference type="PROSITE" id="PS52050">
    <property type="entry name" value="WYL"/>
    <property type="match status" value="1"/>
</dbReference>
<evidence type="ECO:0000256" key="2">
    <source>
        <dbReference type="ARBA" id="ARBA00023163"/>
    </source>
</evidence>
<dbReference type="InterPro" id="IPR001034">
    <property type="entry name" value="DeoR_HTH"/>
</dbReference>
<dbReference type="InterPro" id="IPR026881">
    <property type="entry name" value="WYL_dom"/>
</dbReference>
<dbReference type="Pfam" id="PF08279">
    <property type="entry name" value="HTH_11"/>
    <property type="match status" value="1"/>
</dbReference>
<protein>
    <submittedName>
        <fullName evidence="5">YafY family transcriptional regulator</fullName>
    </submittedName>
</protein>
<dbReference type="SUPFAM" id="SSF46785">
    <property type="entry name" value="Winged helix' DNA-binding domain"/>
    <property type="match status" value="1"/>
</dbReference>
<evidence type="ECO:0000313" key="5">
    <source>
        <dbReference type="EMBL" id="TQS40982.1"/>
    </source>
</evidence>
<dbReference type="EMBL" id="VIRS01000031">
    <property type="protein sequence ID" value="TQS40982.1"/>
    <property type="molecule type" value="Genomic_DNA"/>
</dbReference>
<dbReference type="InterPro" id="IPR028349">
    <property type="entry name" value="PafC-like"/>
</dbReference>
<dbReference type="RefSeq" id="WP_142708587.1">
    <property type="nucleotide sequence ID" value="NZ_VIRS01000031.1"/>
</dbReference>
<dbReference type="Pfam" id="PF25583">
    <property type="entry name" value="WCX"/>
    <property type="match status" value="1"/>
</dbReference>
<evidence type="ECO:0000313" key="6">
    <source>
        <dbReference type="Proteomes" id="UP000317982"/>
    </source>
</evidence>
<organism evidence="5 6">
    <name type="scientific">Cryptosporangium phraense</name>
    <dbReference type="NCBI Taxonomy" id="2593070"/>
    <lineage>
        <taxon>Bacteria</taxon>
        <taxon>Bacillati</taxon>
        <taxon>Actinomycetota</taxon>
        <taxon>Actinomycetes</taxon>
        <taxon>Cryptosporangiales</taxon>
        <taxon>Cryptosporangiaceae</taxon>
        <taxon>Cryptosporangium</taxon>
    </lineage>
</organism>
<dbReference type="PROSITE" id="PS51000">
    <property type="entry name" value="HTH_DEOR_2"/>
    <property type="match status" value="1"/>
</dbReference>
<dbReference type="OrthoDB" id="3171994at2"/>
<dbReference type="InterPro" id="IPR036388">
    <property type="entry name" value="WH-like_DNA-bd_sf"/>
</dbReference>
<dbReference type="PANTHER" id="PTHR34580:SF1">
    <property type="entry name" value="PROTEIN PAFC"/>
    <property type="match status" value="1"/>
</dbReference>
<keyword evidence="1" id="KW-0805">Transcription regulation</keyword>
<dbReference type="GO" id="GO:0003700">
    <property type="term" value="F:DNA-binding transcription factor activity"/>
    <property type="evidence" value="ECO:0007669"/>
    <property type="project" value="InterPro"/>
</dbReference>
<dbReference type="InterPro" id="IPR057727">
    <property type="entry name" value="WCX_dom"/>
</dbReference>
<accession>A0A545AI41</accession>
<name>A0A545AI41_9ACTN</name>
<dbReference type="InterPro" id="IPR036390">
    <property type="entry name" value="WH_DNA-bd_sf"/>
</dbReference>
<dbReference type="Pfam" id="PF13280">
    <property type="entry name" value="WYL"/>
    <property type="match status" value="1"/>
</dbReference>
<gene>
    <name evidence="5" type="ORF">FL583_31885</name>
</gene>